<name>A0AAV9NPJ7_9EURO</name>
<comment type="caution">
    <text evidence="2">The sequence shown here is derived from an EMBL/GenBank/DDBJ whole genome shotgun (WGS) entry which is preliminary data.</text>
</comment>
<protein>
    <submittedName>
        <fullName evidence="2">Uncharacterized protein</fullName>
    </submittedName>
</protein>
<evidence type="ECO:0000256" key="1">
    <source>
        <dbReference type="SAM" id="MobiDB-lite"/>
    </source>
</evidence>
<dbReference type="GeneID" id="89968294"/>
<accession>A0AAV9NPJ7</accession>
<sequence>MADMAEQTIREMDKVAASMISGRRQTVTELFTPREREVNGAADLSATVDNSSGKSAGAPNHLNDTDEPSTSTQHIENRQAFVTFDNEDLNSFNFDLDFADLPDIDLFEYFDPGFKLPAVDAALGQNVDLSAFADLDFWATANLIPSAGPSS</sequence>
<feature type="region of interest" description="Disordered" evidence="1">
    <location>
        <begin position="26"/>
        <end position="73"/>
    </location>
</feature>
<gene>
    <name evidence="2" type="ORF">LTR84_000072</name>
</gene>
<dbReference type="Proteomes" id="UP001358417">
    <property type="component" value="Unassembled WGS sequence"/>
</dbReference>
<evidence type="ECO:0000313" key="2">
    <source>
        <dbReference type="EMBL" id="KAK5064239.1"/>
    </source>
</evidence>
<evidence type="ECO:0000313" key="3">
    <source>
        <dbReference type="Proteomes" id="UP001358417"/>
    </source>
</evidence>
<organism evidence="2 3">
    <name type="scientific">Exophiala bonariae</name>
    <dbReference type="NCBI Taxonomy" id="1690606"/>
    <lineage>
        <taxon>Eukaryota</taxon>
        <taxon>Fungi</taxon>
        <taxon>Dikarya</taxon>
        <taxon>Ascomycota</taxon>
        <taxon>Pezizomycotina</taxon>
        <taxon>Eurotiomycetes</taxon>
        <taxon>Chaetothyriomycetidae</taxon>
        <taxon>Chaetothyriales</taxon>
        <taxon>Herpotrichiellaceae</taxon>
        <taxon>Exophiala</taxon>
    </lineage>
</organism>
<proteinExistence type="predicted"/>
<dbReference type="EMBL" id="JAVRRD010000001">
    <property type="protein sequence ID" value="KAK5064239.1"/>
    <property type="molecule type" value="Genomic_DNA"/>
</dbReference>
<dbReference type="RefSeq" id="XP_064711563.1">
    <property type="nucleotide sequence ID" value="XM_064843703.1"/>
</dbReference>
<reference evidence="2 3" key="1">
    <citation type="submission" date="2023-08" db="EMBL/GenBank/DDBJ databases">
        <title>Black Yeasts Isolated from many extreme environments.</title>
        <authorList>
            <person name="Coleine C."/>
            <person name="Stajich J.E."/>
            <person name="Selbmann L."/>
        </authorList>
    </citation>
    <scope>NUCLEOTIDE SEQUENCE [LARGE SCALE GENOMIC DNA]</scope>
    <source>
        <strain evidence="2 3">CCFEE 5792</strain>
    </source>
</reference>
<keyword evidence="3" id="KW-1185">Reference proteome</keyword>
<dbReference type="AlphaFoldDB" id="A0AAV9NPJ7"/>